<sequence>MPFFIARLQQLAAGNYSQDFIRRIQIHIYLYESFRLINSGSI</sequence>
<name>K1U6K9_9ZZZZ</name>
<accession>K1U6K9</accession>
<protein>
    <submittedName>
        <fullName evidence="1">Uncharacterized protein</fullName>
    </submittedName>
</protein>
<reference evidence="1" key="1">
    <citation type="journal article" date="2013" name="Environ. Microbiol.">
        <title>Microbiota from the distal guts of lean and obese adolescents exhibit partial functional redundancy besides clear differences in community structure.</title>
        <authorList>
            <person name="Ferrer M."/>
            <person name="Ruiz A."/>
            <person name="Lanza F."/>
            <person name="Haange S.B."/>
            <person name="Oberbach A."/>
            <person name="Till H."/>
            <person name="Bargiela R."/>
            <person name="Campoy C."/>
            <person name="Segura M.T."/>
            <person name="Richter M."/>
            <person name="von Bergen M."/>
            <person name="Seifert J."/>
            <person name="Suarez A."/>
        </authorList>
    </citation>
    <scope>NUCLEOTIDE SEQUENCE</scope>
</reference>
<dbReference type="AlphaFoldDB" id="K1U6K9"/>
<organism evidence="1">
    <name type="scientific">human gut metagenome</name>
    <dbReference type="NCBI Taxonomy" id="408170"/>
    <lineage>
        <taxon>unclassified sequences</taxon>
        <taxon>metagenomes</taxon>
        <taxon>organismal metagenomes</taxon>
    </lineage>
</organism>
<feature type="non-terminal residue" evidence="1">
    <location>
        <position position="42"/>
    </location>
</feature>
<comment type="caution">
    <text evidence="1">The sequence shown here is derived from an EMBL/GenBank/DDBJ whole genome shotgun (WGS) entry which is preliminary data.</text>
</comment>
<proteinExistence type="predicted"/>
<evidence type="ECO:0000313" key="1">
    <source>
        <dbReference type="EMBL" id="EKC75644.1"/>
    </source>
</evidence>
<dbReference type="EMBL" id="AJWZ01000826">
    <property type="protein sequence ID" value="EKC75644.1"/>
    <property type="molecule type" value="Genomic_DNA"/>
</dbReference>
<gene>
    <name evidence="1" type="ORF">OBE_01258</name>
</gene>